<keyword evidence="3 5" id="KW-0106">Calcium</keyword>
<keyword evidence="4 6" id="KW-0472">Membrane</keyword>
<feature type="transmembrane region" description="Helical" evidence="6">
    <location>
        <begin position="67"/>
        <end position="86"/>
    </location>
</feature>
<dbReference type="GO" id="GO:0034332">
    <property type="term" value="P:adherens junction organization"/>
    <property type="evidence" value="ECO:0007669"/>
    <property type="project" value="TreeGrafter"/>
</dbReference>
<dbReference type="KEGG" id="ncc:104963965"/>
<organism evidence="8 9">
    <name type="scientific">Notothenia coriiceps</name>
    <name type="common">black rockcod</name>
    <dbReference type="NCBI Taxonomy" id="8208"/>
    <lineage>
        <taxon>Eukaryota</taxon>
        <taxon>Metazoa</taxon>
        <taxon>Chordata</taxon>
        <taxon>Craniata</taxon>
        <taxon>Vertebrata</taxon>
        <taxon>Euteleostomi</taxon>
        <taxon>Actinopterygii</taxon>
        <taxon>Neopterygii</taxon>
        <taxon>Teleostei</taxon>
        <taxon>Neoteleostei</taxon>
        <taxon>Acanthomorphata</taxon>
        <taxon>Eupercaria</taxon>
        <taxon>Perciformes</taxon>
        <taxon>Notothenioidei</taxon>
        <taxon>Nototheniidae</taxon>
        <taxon>Notothenia</taxon>
    </lineage>
</organism>
<dbReference type="Proteomes" id="UP000504611">
    <property type="component" value="Unplaced"/>
</dbReference>
<evidence type="ECO:0000259" key="7">
    <source>
        <dbReference type="PROSITE" id="PS50268"/>
    </source>
</evidence>
<dbReference type="RefSeq" id="XP_010790969.1">
    <property type="nucleotide sequence ID" value="XM_010792667.1"/>
</dbReference>
<name>A0A6I9PIZ7_9TELE</name>
<dbReference type="GO" id="GO:0016477">
    <property type="term" value="P:cell migration"/>
    <property type="evidence" value="ECO:0007669"/>
    <property type="project" value="TreeGrafter"/>
</dbReference>
<dbReference type="PROSITE" id="PS50268">
    <property type="entry name" value="CADHERIN_2"/>
    <property type="match status" value="1"/>
</dbReference>
<dbReference type="OrthoDB" id="8912078at2759"/>
<feature type="domain" description="Cadherin" evidence="7">
    <location>
        <begin position="1"/>
        <end position="67"/>
    </location>
</feature>
<keyword evidence="6" id="KW-1133">Transmembrane helix</keyword>
<keyword evidence="2" id="KW-0677">Repeat</keyword>
<dbReference type="GO" id="GO:0005912">
    <property type="term" value="C:adherens junction"/>
    <property type="evidence" value="ECO:0007669"/>
    <property type="project" value="TreeGrafter"/>
</dbReference>
<dbReference type="GO" id="GO:0000902">
    <property type="term" value="P:cell morphogenesis"/>
    <property type="evidence" value="ECO:0007669"/>
    <property type="project" value="TreeGrafter"/>
</dbReference>
<keyword evidence="8" id="KW-1185">Reference proteome</keyword>
<evidence type="ECO:0000256" key="6">
    <source>
        <dbReference type="SAM" id="Phobius"/>
    </source>
</evidence>
<dbReference type="GO" id="GO:0016342">
    <property type="term" value="C:catenin complex"/>
    <property type="evidence" value="ECO:0007669"/>
    <property type="project" value="TreeGrafter"/>
</dbReference>
<evidence type="ECO:0000313" key="8">
    <source>
        <dbReference type="Proteomes" id="UP000504611"/>
    </source>
</evidence>
<dbReference type="GO" id="GO:0045296">
    <property type="term" value="F:cadherin binding"/>
    <property type="evidence" value="ECO:0007669"/>
    <property type="project" value="TreeGrafter"/>
</dbReference>
<sequence>NTAGMLTRRASYSRLHQSVYLVPVVITDGDYPMQSSTGTLTVRVCTCDREGNMELCNAEALSSSPGLSTGALIAILLCAIILLNPLHKPDTWTRQETS</sequence>
<dbReference type="InterPro" id="IPR039808">
    <property type="entry name" value="Cadherin"/>
</dbReference>
<dbReference type="GO" id="GO:0044331">
    <property type="term" value="P:cell-cell adhesion mediated by cadherin"/>
    <property type="evidence" value="ECO:0007669"/>
    <property type="project" value="TreeGrafter"/>
</dbReference>
<dbReference type="GO" id="GO:0008013">
    <property type="term" value="F:beta-catenin binding"/>
    <property type="evidence" value="ECO:0007669"/>
    <property type="project" value="TreeGrafter"/>
</dbReference>
<dbReference type="InterPro" id="IPR015919">
    <property type="entry name" value="Cadherin-like_sf"/>
</dbReference>
<dbReference type="InterPro" id="IPR002126">
    <property type="entry name" value="Cadherin-like_dom"/>
</dbReference>
<dbReference type="SUPFAM" id="SSF49313">
    <property type="entry name" value="Cadherin-like"/>
    <property type="match status" value="1"/>
</dbReference>
<proteinExistence type="predicted"/>
<dbReference type="GO" id="GO:0016339">
    <property type="term" value="P:calcium-dependent cell-cell adhesion via plasma membrane cell adhesion molecules"/>
    <property type="evidence" value="ECO:0007669"/>
    <property type="project" value="TreeGrafter"/>
</dbReference>
<dbReference type="Gene3D" id="2.60.40.60">
    <property type="entry name" value="Cadherins"/>
    <property type="match status" value="1"/>
</dbReference>
<gene>
    <name evidence="9" type="primary">LOC104963965</name>
</gene>
<dbReference type="GeneID" id="104963965"/>
<dbReference type="PANTHER" id="PTHR24027">
    <property type="entry name" value="CADHERIN-23"/>
    <property type="match status" value="1"/>
</dbReference>
<evidence type="ECO:0000313" key="9">
    <source>
        <dbReference type="RefSeq" id="XP_010790969.1"/>
    </source>
</evidence>
<reference evidence="9" key="1">
    <citation type="submission" date="2025-08" db="UniProtKB">
        <authorList>
            <consortium name="RefSeq"/>
        </authorList>
    </citation>
    <scope>IDENTIFICATION</scope>
    <source>
        <tissue evidence="9">Muscle</tissue>
    </source>
</reference>
<comment type="subcellular location">
    <subcellularLocation>
        <location evidence="1">Membrane</location>
    </subcellularLocation>
</comment>
<evidence type="ECO:0000256" key="4">
    <source>
        <dbReference type="ARBA" id="ARBA00023136"/>
    </source>
</evidence>
<evidence type="ECO:0000256" key="2">
    <source>
        <dbReference type="ARBA" id="ARBA00022737"/>
    </source>
</evidence>
<dbReference type="PANTHER" id="PTHR24027:SF428">
    <property type="entry name" value="CADHERIN 6"/>
    <property type="match status" value="1"/>
</dbReference>
<dbReference type="GO" id="GO:0007043">
    <property type="term" value="P:cell-cell junction assembly"/>
    <property type="evidence" value="ECO:0007669"/>
    <property type="project" value="TreeGrafter"/>
</dbReference>
<keyword evidence="6" id="KW-0812">Transmembrane</keyword>
<evidence type="ECO:0000256" key="3">
    <source>
        <dbReference type="ARBA" id="ARBA00022837"/>
    </source>
</evidence>
<dbReference type="GO" id="GO:0007156">
    <property type="term" value="P:homophilic cell adhesion via plasma membrane adhesion molecules"/>
    <property type="evidence" value="ECO:0007669"/>
    <property type="project" value="InterPro"/>
</dbReference>
<dbReference type="CDD" id="cd11304">
    <property type="entry name" value="Cadherin_repeat"/>
    <property type="match status" value="1"/>
</dbReference>
<dbReference type="GO" id="GO:0099560">
    <property type="term" value="P:synaptic membrane adhesion"/>
    <property type="evidence" value="ECO:0007669"/>
    <property type="project" value="TreeGrafter"/>
</dbReference>
<evidence type="ECO:0000256" key="1">
    <source>
        <dbReference type="ARBA" id="ARBA00004370"/>
    </source>
</evidence>
<protein>
    <submittedName>
        <fullName evidence="9">Cadherin-6-like</fullName>
    </submittedName>
</protein>
<evidence type="ECO:0000256" key="5">
    <source>
        <dbReference type="PROSITE-ProRule" id="PRU00043"/>
    </source>
</evidence>
<dbReference type="GO" id="GO:0005509">
    <property type="term" value="F:calcium ion binding"/>
    <property type="evidence" value="ECO:0007669"/>
    <property type="project" value="UniProtKB-UniRule"/>
</dbReference>
<dbReference type="AlphaFoldDB" id="A0A6I9PIZ7"/>
<feature type="non-terminal residue" evidence="9">
    <location>
        <position position="1"/>
    </location>
</feature>
<accession>A0A6I9PIZ7</accession>